<dbReference type="PIRSF" id="PIRSF020606">
    <property type="entry name" value="UCP020606"/>
    <property type="match status" value="1"/>
</dbReference>
<organism evidence="2 3">
    <name type="scientific">Snuella lapsa</name>
    <dbReference type="NCBI Taxonomy" id="870481"/>
    <lineage>
        <taxon>Bacteria</taxon>
        <taxon>Pseudomonadati</taxon>
        <taxon>Bacteroidota</taxon>
        <taxon>Flavobacteriia</taxon>
        <taxon>Flavobacteriales</taxon>
        <taxon>Flavobacteriaceae</taxon>
        <taxon>Snuella</taxon>
    </lineage>
</organism>
<evidence type="ECO:0000313" key="2">
    <source>
        <dbReference type="EMBL" id="GAA3572710.1"/>
    </source>
</evidence>
<gene>
    <name evidence="2" type="ORF">GCM10022395_22440</name>
</gene>
<evidence type="ECO:0000256" key="1">
    <source>
        <dbReference type="SAM" id="Phobius"/>
    </source>
</evidence>
<dbReference type="InterPro" id="IPR014509">
    <property type="entry name" value="YjdF-like"/>
</dbReference>
<keyword evidence="1" id="KW-0472">Membrane</keyword>
<comment type="caution">
    <text evidence="2">The sequence shown here is derived from an EMBL/GenBank/DDBJ whole genome shotgun (WGS) entry which is preliminary data.</text>
</comment>
<keyword evidence="1" id="KW-1133">Transmembrane helix</keyword>
<dbReference type="Proteomes" id="UP001500954">
    <property type="component" value="Unassembled WGS sequence"/>
</dbReference>
<keyword evidence="3" id="KW-1185">Reference proteome</keyword>
<feature type="transmembrane region" description="Helical" evidence="1">
    <location>
        <begin position="97"/>
        <end position="114"/>
    </location>
</feature>
<protein>
    <submittedName>
        <fullName evidence="2">DUF2238 domain-containing protein</fullName>
    </submittedName>
</protein>
<keyword evidence="1" id="KW-0812">Transmembrane</keyword>
<feature type="transmembrane region" description="Helical" evidence="1">
    <location>
        <begin position="53"/>
        <end position="74"/>
    </location>
</feature>
<dbReference type="EMBL" id="BAABCY010000063">
    <property type="protein sequence ID" value="GAA3572710.1"/>
    <property type="molecule type" value="Genomic_DNA"/>
</dbReference>
<proteinExistence type="predicted"/>
<dbReference type="InterPro" id="IPR058534">
    <property type="entry name" value="YjdF"/>
</dbReference>
<dbReference type="Pfam" id="PF09997">
    <property type="entry name" value="DUF2238"/>
    <property type="match status" value="1"/>
</dbReference>
<feature type="transmembrane region" description="Helical" evidence="1">
    <location>
        <begin position="28"/>
        <end position="46"/>
    </location>
</feature>
<sequence length="205" mass="23598">MKLIYSLLALLCLLFVWSSIGPYDYFTWFLEVLPAILGILVLVFSFKRFRFTNLIYSLIFIHCTILIVGGHYTYAEVPLFDWIQEVFNQQRNNYDKLGHFAQGFVPAMITREVLVRKQVVNNYKWLNFIVVCIALAISAAYEFIEWGVSLSTGEGGDSFLGTQGYIWDTQSDMLYATVGAIMALAFLGKYHDKQLKLLTIDRNRT</sequence>
<evidence type="ECO:0000313" key="3">
    <source>
        <dbReference type="Proteomes" id="UP001500954"/>
    </source>
</evidence>
<accession>A0ABP6XUC3</accession>
<dbReference type="RefSeq" id="WP_345006171.1">
    <property type="nucleotide sequence ID" value="NZ_BAABCY010000063.1"/>
</dbReference>
<feature type="transmembrane region" description="Helical" evidence="1">
    <location>
        <begin position="126"/>
        <end position="144"/>
    </location>
</feature>
<name>A0ABP6XUC3_9FLAO</name>
<feature type="transmembrane region" description="Helical" evidence="1">
    <location>
        <begin position="173"/>
        <end position="190"/>
    </location>
</feature>
<reference evidence="3" key="1">
    <citation type="journal article" date="2019" name="Int. J. Syst. Evol. Microbiol.">
        <title>The Global Catalogue of Microorganisms (GCM) 10K type strain sequencing project: providing services to taxonomists for standard genome sequencing and annotation.</title>
        <authorList>
            <consortium name="The Broad Institute Genomics Platform"/>
            <consortium name="The Broad Institute Genome Sequencing Center for Infectious Disease"/>
            <person name="Wu L."/>
            <person name="Ma J."/>
        </authorList>
    </citation>
    <scope>NUCLEOTIDE SEQUENCE [LARGE SCALE GENOMIC DNA]</scope>
    <source>
        <strain evidence="3">JCM 17111</strain>
    </source>
</reference>